<gene>
    <name evidence="10" type="ORF">H2LOC_013855</name>
</gene>
<dbReference type="OrthoDB" id="105071at2"/>
<evidence type="ECO:0000256" key="2">
    <source>
        <dbReference type="ARBA" id="ARBA00022475"/>
    </source>
</evidence>
<keyword evidence="4" id="KW-0808">Transferase</keyword>
<dbReference type="PANTHER" id="PTHR33908:SF11">
    <property type="entry name" value="MEMBRANE PROTEIN"/>
    <property type="match status" value="1"/>
</dbReference>
<accession>A0A6B8KJE0</accession>
<dbReference type="RefSeq" id="WP_136497573.1">
    <property type="nucleotide sequence ID" value="NZ_CP046052.1"/>
</dbReference>
<dbReference type="KEGG" id="mhey:H2LOC_013855"/>
<feature type="transmembrane region" description="Helical" evidence="8">
    <location>
        <begin position="417"/>
        <end position="438"/>
    </location>
</feature>
<dbReference type="GO" id="GO:0005886">
    <property type="term" value="C:plasma membrane"/>
    <property type="evidence" value="ECO:0007669"/>
    <property type="project" value="UniProtKB-SubCell"/>
</dbReference>
<comment type="subcellular location">
    <subcellularLocation>
        <location evidence="1">Cell membrane</location>
        <topology evidence="1">Multi-pass membrane protein</topology>
    </subcellularLocation>
</comment>
<evidence type="ECO:0000256" key="3">
    <source>
        <dbReference type="ARBA" id="ARBA00022676"/>
    </source>
</evidence>
<keyword evidence="6 8" id="KW-1133">Transmembrane helix</keyword>
<sequence>MRRPRLLLALLTLAAFLAVTRGEFSDADTQQRLQVTHWLWSDQPQVAQYQSRGSIPAHPTYWNIMARPGFCVLPGKDGKLYAQFALGQSLLMAPSDILAASLIGSLHGAAGSEDADRFSQERMTVVNFVTFSILNAFAIVLSYDLLLLLGFSERQSMASAALLLFATPFIVYMQDVAETNQMYLFYVGAMVFALKARRNRLYLNCAICGTLAGFNVLMKLPNLVYAPGLVLVFLFAEEGDLSWPERLRWAISRQALKGMVCLFAPLCAFIFVDRYYQYFRFGEWFSTYMKECAEAYAAVGGYPEAYPFGYDRAAGFLGPFFSADRSLFLFSPFLVFTVMFLAFNWRSVSHSRRLAVVASLVALAGLALIYGGSYYWNGGAGSWGPRHHLPPAQALCLLGFAFAAQGFASFRPLTRSLVAMNIVIALACQTAALAYSPLLENQAYFLGDPWRVVPLIRARNIYRLLNGSLNSYGATLDDAEMRSHVEDFAEGSPDILWLSIGFGAAAEAPLLARAVITAWCLFAAAVIAAAGAICVVGFRRSDRAPSPATACRGLSEDEGSA</sequence>
<keyword evidence="11" id="KW-1185">Reference proteome</keyword>
<feature type="transmembrane region" description="Helical" evidence="8">
    <location>
        <begin position="516"/>
        <end position="538"/>
    </location>
</feature>
<evidence type="ECO:0000256" key="4">
    <source>
        <dbReference type="ARBA" id="ARBA00022679"/>
    </source>
</evidence>
<evidence type="ECO:0000256" key="5">
    <source>
        <dbReference type="ARBA" id="ARBA00022692"/>
    </source>
</evidence>
<evidence type="ECO:0000256" key="6">
    <source>
        <dbReference type="ARBA" id="ARBA00022989"/>
    </source>
</evidence>
<evidence type="ECO:0000256" key="9">
    <source>
        <dbReference type="SAM" id="SignalP"/>
    </source>
</evidence>
<evidence type="ECO:0000256" key="1">
    <source>
        <dbReference type="ARBA" id="ARBA00004651"/>
    </source>
</evidence>
<protein>
    <recommendedName>
        <fullName evidence="12">Glycosyltransferase RgtA/B/C/D-like domain-containing protein</fullName>
    </recommendedName>
</protein>
<feature type="transmembrane region" description="Helical" evidence="8">
    <location>
        <begin position="327"/>
        <end position="345"/>
    </location>
</feature>
<feature type="transmembrane region" description="Helical" evidence="8">
    <location>
        <begin position="354"/>
        <end position="372"/>
    </location>
</feature>
<dbReference type="EMBL" id="CP046052">
    <property type="protein sequence ID" value="QGM46690.1"/>
    <property type="molecule type" value="Genomic_DNA"/>
</dbReference>
<evidence type="ECO:0000256" key="8">
    <source>
        <dbReference type="SAM" id="Phobius"/>
    </source>
</evidence>
<feature type="transmembrane region" description="Helical" evidence="8">
    <location>
        <begin position="224"/>
        <end position="243"/>
    </location>
</feature>
<feature type="transmembrane region" description="Helical" evidence="8">
    <location>
        <begin position="255"/>
        <end position="276"/>
    </location>
</feature>
<keyword evidence="2" id="KW-1003">Cell membrane</keyword>
<dbReference type="GO" id="GO:0009103">
    <property type="term" value="P:lipopolysaccharide biosynthetic process"/>
    <property type="evidence" value="ECO:0007669"/>
    <property type="project" value="UniProtKB-ARBA"/>
</dbReference>
<keyword evidence="3" id="KW-0328">Glycosyltransferase</keyword>
<name>A0A6B8KJE0_9HYPH</name>
<feature type="signal peptide" evidence="9">
    <location>
        <begin position="1"/>
        <end position="21"/>
    </location>
</feature>
<dbReference type="InterPro" id="IPR050297">
    <property type="entry name" value="LipidA_mod_glycosyltrf_83"/>
</dbReference>
<keyword evidence="9" id="KW-0732">Signal</keyword>
<reference evidence="10 11" key="1">
    <citation type="submission" date="2019-11" db="EMBL/GenBank/DDBJ databases">
        <title>The genome sequence of Methylocystis heyeri.</title>
        <authorList>
            <person name="Oshkin I.Y."/>
            <person name="Miroshnikov K."/>
            <person name="Dedysh S.N."/>
        </authorList>
    </citation>
    <scope>NUCLEOTIDE SEQUENCE [LARGE SCALE GENOMIC DNA]</scope>
    <source>
        <strain evidence="10 11">H2</strain>
    </source>
</reference>
<dbReference type="GO" id="GO:0016763">
    <property type="term" value="F:pentosyltransferase activity"/>
    <property type="evidence" value="ECO:0007669"/>
    <property type="project" value="TreeGrafter"/>
</dbReference>
<organism evidence="10 11">
    <name type="scientific">Methylocystis heyeri</name>
    <dbReference type="NCBI Taxonomy" id="391905"/>
    <lineage>
        <taxon>Bacteria</taxon>
        <taxon>Pseudomonadati</taxon>
        <taxon>Pseudomonadota</taxon>
        <taxon>Alphaproteobacteria</taxon>
        <taxon>Hyphomicrobiales</taxon>
        <taxon>Methylocystaceae</taxon>
        <taxon>Methylocystis</taxon>
    </lineage>
</organism>
<feature type="transmembrane region" description="Helical" evidence="8">
    <location>
        <begin position="392"/>
        <end position="410"/>
    </location>
</feature>
<evidence type="ECO:0000313" key="11">
    <source>
        <dbReference type="Proteomes" id="UP000309061"/>
    </source>
</evidence>
<dbReference type="AlphaFoldDB" id="A0A6B8KJE0"/>
<proteinExistence type="predicted"/>
<keyword evidence="7 8" id="KW-0472">Membrane</keyword>
<evidence type="ECO:0008006" key="12">
    <source>
        <dbReference type="Google" id="ProtNLM"/>
    </source>
</evidence>
<dbReference type="Proteomes" id="UP000309061">
    <property type="component" value="Chromosome"/>
</dbReference>
<feature type="transmembrane region" description="Helical" evidence="8">
    <location>
        <begin position="128"/>
        <end position="149"/>
    </location>
</feature>
<evidence type="ECO:0000313" key="10">
    <source>
        <dbReference type="EMBL" id="QGM46690.1"/>
    </source>
</evidence>
<dbReference type="PANTHER" id="PTHR33908">
    <property type="entry name" value="MANNOSYLTRANSFERASE YKCB-RELATED"/>
    <property type="match status" value="1"/>
</dbReference>
<evidence type="ECO:0000256" key="7">
    <source>
        <dbReference type="ARBA" id="ARBA00023136"/>
    </source>
</evidence>
<feature type="transmembrane region" description="Helical" evidence="8">
    <location>
        <begin position="179"/>
        <end position="194"/>
    </location>
</feature>
<keyword evidence="5 8" id="KW-0812">Transmembrane</keyword>
<feature type="chain" id="PRO_5025610874" description="Glycosyltransferase RgtA/B/C/D-like domain-containing protein" evidence="9">
    <location>
        <begin position="22"/>
        <end position="561"/>
    </location>
</feature>